<evidence type="ECO:0000313" key="3">
    <source>
        <dbReference type="Proteomes" id="UP000199473"/>
    </source>
</evidence>
<evidence type="ECO:0000313" key="2">
    <source>
        <dbReference type="EMBL" id="SFL16923.1"/>
    </source>
</evidence>
<dbReference type="EMBL" id="FOSQ01000033">
    <property type="protein sequence ID" value="SFL16923.1"/>
    <property type="molecule type" value="Genomic_DNA"/>
</dbReference>
<dbReference type="PROSITE" id="PS50994">
    <property type="entry name" value="INTEGRASE"/>
    <property type="match status" value="1"/>
</dbReference>
<dbReference type="STRING" id="1123062.SAMN02745775_1331"/>
<dbReference type="SUPFAM" id="SSF46689">
    <property type="entry name" value="Homeodomain-like"/>
    <property type="match status" value="1"/>
</dbReference>
<proteinExistence type="predicted"/>
<dbReference type="PANTHER" id="PTHR35004">
    <property type="entry name" value="TRANSPOSASE RV3428C-RELATED"/>
    <property type="match status" value="1"/>
</dbReference>
<dbReference type="Gene3D" id="1.10.10.60">
    <property type="entry name" value="Homeodomain-like"/>
    <property type="match status" value="1"/>
</dbReference>
<dbReference type="Proteomes" id="UP000199473">
    <property type="component" value="Unassembled WGS sequence"/>
</dbReference>
<evidence type="ECO:0000259" key="1">
    <source>
        <dbReference type="PROSITE" id="PS50994"/>
    </source>
</evidence>
<reference evidence="2 3" key="1">
    <citation type="submission" date="2016-10" db="EMBL/GenBank/DDBJ databases">
        <authorList>
            <person name="de Groot N.N."/>
        </authorList>
    </citation>
    <scope>NUCLEOTIDE SEQUENCE [LARGE SCALE GENOMIC DNA]</scope>
    <source>
        <strain evidence="2 3">DSM 19981</strain>
    </source>
</reference>
<dbReference type="GO" id="GO:0003676">
    <property type="term" value="F:nucleic acid binding"/>
    <property type="evidence" value="ECO:0007669"/>
    <property type="project" value="InterPro"/>
</dbReference>
<dbReference type="SUPFAM" id="SSF53098">
    <property type="entry name" value="Ribonuclease H-like"/>
    <property type="match status" value="1"/>
</dbReference>
<dbReference type="InterPro" id="IPR001584">
    <property type="entry name" value="Integrase_cat-core"/>
</dbReference>
<organism evidence="2 3">
    <name type="scientific">Falsiroseomonas stagni DSM 19981</name>
    <dbReference type="NCBI Taxonomy" id="1123062"/>
    <lineage>
        <taxon>Bacteria</taxon>
        <taxon>Pseudomonadati</taxon>
        <taxon>Pseudomonadota</taxon>
        <taxon>Alphaproteobacteria</taxon>
        <taxon>Acetobacterales</taxon>
        <taxon>Roseomonadaceae</taxon>
        <taxon>Falsiroseomonas</taxon>
    </lineage>
</organism>
<dbReference type="PANTHER" id="PTHR35004:SF7">
    <property type="entry name" value="INTEGRASE PROTEIN"/>
    <property type="match status" value="1"/>
</dbReference>
<dbReference type="NCBIfam" id="NF033577">
    <property type="entry name" value="transpos_IS481"/>
    <property type="match status" value="1"/>
</dbReference>
<protein>
    <submittedName>
        <fullName evidence="2">Transposase InsO and inactivated derivatives</fullName>
    </submittedName>
</protein>
<accession>A0A1I4FHJ6</accession>
<gene>
    <name evidence="2" type="ORF">SAMN02745775_1331</name>
</gene>
<dbReference type="InterPro" id="IPR036397">
    <property type="entry name" value="RNaseH_sf"/>
</dbReference>
<feature type="domain" description="Integrase catalytic" evidence="1">
    <location>
        <begin position="127"/>
        <end position="309"/>
    </location>
</feature>
<sequence>MDSHENARTTPHGRMLIVQRLAAGQPVGAVAAALGLSAKTVRKWRDRFAAEGLPGLRDRSARPLCSPRRLPPERTAQIEALRRQRRTGPAIARQLGIPTSTVGLVLRRLGLNRLKALDPKPEIIRYEREHPGELVHIDIKKLGRIDGIGHRITGDRHGQSGKRGTGWEFLHVAIDDASRLAFTAMMPDEKRESAVAFLDAAMAWFKAHGVTVQRVMTDNGSAYRSTPFAKAIAAYGLQHKRTRPYTPRTNGKAERFIQTSIREWAYATPFRSSDERTRAMRPWLHDYNTARPHSALKGKPPLSRINRDNVLGNDSYGGAKPGGDRAALRLAGMRRPIAHEVDASALPGRLQRFCIRGCLEQPSLGHRFVGHRGGLLVAGLIPAPLNSDLCPVACGD</sequence>
<dbReference type="Pfam" id="PF13011">
    <property type="entry name" value="LZ_Tnp_IS481"/>
    <property type="match status" value="1"/>
</dbReference>
<dbReference type="Gene3D" id="3.30.420.10">
    <property type="entry name" value="Ribonuclease H-like superfamily/Ribonuclease H"/>
    <property type="match status" value="1"/>
</dbReference>
<name>A0A1I4FHJ6_9PROT</name>
<keyword evidence="3" id="KW-1185">Reference proteome</keyword>
<dbReference type="Pfam" id="PF13683">
    <property type="entry name" value="rve_3"/>
    <property type="match status" value="1"/>
</dbReference>
<dbReference type="AlphaFoldDB" id="A0A1I4FHJ6"/>
<dbReference type="InterPro" id="IPR047656">
    <property type="entry name" value="IS481-like_transpos"/>
</dbReference>
<dbReference type="InterPro" id="IPR024967">
    <property type="entry name" value="DNA-bd_IS481-type"/>
</dbReference>
<dbReference type="InterPro" id="IPR009057">
    <property type="entry name" value="Homeodomain-like_sf"/>
</dbReference>
<dbReference type="GO" id="GO:0015074">
    <property type="term" value="P:DNA integration"/>
    <property type="evidence" value="ECO:0007669"/>
    <property type="project" value="InterPro"/>
</dbReference>
<dbReference type="InterPro" id="IPR012337">
    <property type="entry name" value="RNaseH-like_sf"/>
</dbReference>